<proteinExistence type="inferred from homology"/>
<feature type="transmembrane region" description="Helical" evidence="9">
    <location>
        <begin position="342"/>
        <end position="361"/>
    </location>
</feature>
<gene>
    <name evidence="11" type="ORF">PTTT1_LOCUS54310</name>
</gene>
<accession>A0A8J9XAL2</accession>
<dbReference type="PANTHER" id="PTHR22950">
    <property type="entry name" value="AMINO ACID TRANSPORTER"/>
    <property type="match status" value="1"/>
</dbReference>
<feature type="transmembrane region" description="Helical" evidence="9">
    <location>
        <begin position="263"/>
        <end position="283"/>
    </location>
</feature>
<feature type="transmembrane region" description="Helical" evidence="9">
    <location>
        <begin position="144"/>
        <end position="165"/>
    </location>
</feature>
<reference evidence="11" key="1">
    <citation type="submission" date="2022-02" db="EMBL/GenBank/DDBJ databases">
        <authorList>
            <person name="Giguere J D."/>
        </authorList>
    </citation>
    <scope>NUCLEOTIDE SEQUENCE</scope>
    <source>
        <strain evidence="11">CCAP 1055/1</strain>
    </source>
</reference>
<evidence type="ECO:0000256" key="9">
    <source>
        <dbReference type="SAM" id="Phobius"/>
    </source>
</evidence>
<evidence type="ECO:0000256" key="1">
    <source>
        <dbReference type="ARBA" id="ARBA00004141"/>
    </source>
</evidence>
<keyword evidence="6 9" id="KW-1133">Transmembrane helix</keyword>
<keyword evidence="3" id="KW-0813">Transport</keyword>
<feature type="compositionally biased region" description="Polar residues" evidence="8">
    <location>
        <begin position="1"/>
        <end position="10"/>
    </location>
</feature>
<comment type="similarity">
    <text evidence="2">Belongs to the amino acid/polyamine transporter 2 family.</text>
</comment>
<protein>
    <recommendedName>
        <fullName evidence="10">Amino acid transporter transmembrane domain-containing protein</fullName>
    </recommendedName>
</protein>
<feature type="transmembrane region" description="Helical" evidence="9">
    <location>
        <begin position="295"/>
        <end position="322"/>
    </location>
</feature>
<evidence type="ECO:0000256" key="8">
    <source>
        <dbReference type="SAM" id="MobiDB-lite"/>
    </source>
</evidence>
<feature type="transmembrane region" description="Helical" evidence="9">
    <location>
        <begin position="564"/>
        <end position="584"/>
    </location>
</feature>
<dbReference type="Proteomes" id="UP000836788">
    <property type="component" value="Chromosome 9"/>
</dbReference>
<dbReference type="InterPro" id="IPR013057">
    <property type="entry name" value="AA_transpt_TM"/>
</dbReference>
<dbReference type="GO" id="GO:0015179">
    <property type="term" value="F:L-amino acid transmembrane transporter activity"/>
    <property type="evidence" value="ECO:0007669"/>
    <property type="project" value="TreeGrafter"/>
</dbReference>
<keyword evidence="7 9" id="KW-0472">Membrane</keyword>
<evidence type="ECO:0000313" key="11">
    <source>
        <dbReference type="EMBL" id="CAG9294322.1"/>
    </source>
</evidence>
<keyword evidence="4 9" id="KW-0812">Transmembrane</keyword>
<comment type="subcellular location">
    <subcellularLocation>
        <location evidence="1">Membrane</location>
        <topology evidence="1">Multi-pass membrane protein</topology>
    </subcellularLocation>
</comment>
<feature type="region of interest" description="Disordered" evidence="8">
    <location>
        <begin position="1"/>
        <end position="43"/>
    </location>
</feature>
<organism evidence="11">
    <name type="scientific">Phaeodactylum tricornutum</name>
    <name type="common">Diatom</name>
    <dbReference type="NCBI Taxonomy" id="2850"/>
    <lineage>
        <taxon>Eukaryota</taxon>
        <taxon>Sar</taxon>
        <taxon>Stramenopiles</taxon>
        <taxon>Ochrophyta</taxon>
        <taxon>Bacillariophyta</taxon>
        <taxon>Bacillariophyceae</taxon>
        <taxon>Bacillariophycidae</taxon>
        <taxon>Naviculales</taxon>
        <taxon>Phaeodactylaceae</taxon>
        <taxon>Phaeodactylum</taxon>
    </lineage>
</organism>
<feature type="transmembrane region" description="Helical" evidence="9">
    <location>
        <begin position="424"/>
        <end position="448"/>
    </location>
</feature>
<feature type="transmembrane region" description="Helical" evidence="9">
    <location>
        <begin position="88"/>
        <end position="105"/>
    </location>
</feature>
<evidence type="ECO:0000256" key="2">
    <source>
        <dbReference type="ARBA" id="ARBA00008066"/>
    </source>
</evidence>
<dbReference type="GO" id="GO:0016020">
    <property type="term" value="C:membrane"/>
    <property type="evidence" value="ECO:0007669"/>
    <property type="project" value="UniProtKB-SubCell"/>
</dbReference>
<dbReference type="AlphaFoldDB" id="A0A8J9XAL2"/>
<feature type="transmembrane region" description="Helical" evidence="9">
    <location>
        <begin position="194"/>
        <end position="210"/>
    </location>
</feature>
<keyword evidence="5" id="KW-0029">Amino-acid transport</keyword>
<feature type="transmembrane region" description="Helical" evidence="9">
    <location>
        <begin position="217"/>
        <end position="237"/>
    </location>
</feature>
<evidence type="ECO:0000256" key="7">
    <source>
        <dbReference type="ARBA" id="ARBA00023136"/>
    </source>
</evidence>
<evidence type="ECO:0000256" key="5">
    <source>
        <dbReference type="ARBA" id="ARBA00022970"/>
    </source>
</evidence>
<dbReference type="EMBL" id="OU594950">
    <property type="protein sequence ID" value="CAG9294322.1"/>
    <property type="molecule type" value="Genomic_DNA"/>
</dbReference>
<feature type="domain" description="Amino acid transporter transmembrane" evidence="10">
    <location>
        <begin position="61"/>
        <end position="451"/>
    </location>
</feature>
<evidence type="ECO:0000256" key="6">
    <source>
        <dbReference type="ARBA" id="ARBA00022989"/>
    </source>
</evidence>
<sequence length="594" mass="63672">MDGSPDFNNDGTVLGGTKGTGITGTPKGETTSPNPPSSLSMARDTPVLRQVSNISLPKTKSGILGTSSNLMNSIVGAGIIGIPYAIRQAGFIVGLLLLLLVAYLTDKSLRVIIELASFHPKLKDLGVLTYEDLMTIPFGRAGNYFVLVNMFILAYGAMVAYLLIIKDTVPVVLRLEVPENQDTNTDGDFWEREFVMLITSLVIVVPLSMMRDMASLAFTSLLSVTADVVLVGFVIAFSPVKSSVSDAGGFGQILADNWINSKLFIGLGVLSTAMACQHSAFIVSGSLENKTAARWAAVTFRSITTSVVLCILLGVAGYLGFLDETRGDILNNFDADSVPANAGRGLLAVTMFFTYPMECFVARHVLVKLLYNGDMDAETVGPDGQVVPEHKWLFGLLGRRERLTLVIYIATLIPALFLNDLGPVLSLTGSLGASCIAYMGPGLVYFGINGDAFLAYTRELLAPHGSSTSTDPQGQIELPVVGDPTATMEQATGNDHASTSRTGKPWWWWVYGFPLWTAIASRGARGTKEFLAALELETGEPLRGPSEDSDEVIGAHTSDYYMSMFFIAFGLVAAVVGVASNIYVQVNNVFFTPT</sequence>
<name>A0A8J9XAL2_PHATR</name>
<dbReference type="PANTHER" id="PTHR22950:SF458">
    <property type="entry name" value="SODIUM-COUPLED NEUTRAL AMINO ACID TRANSPORTER 11-RELATED"/>
    <property type="match status" value="1"/>
</dbReference>
<feature type="compositionally biased region" description="Gly residues" evidence="8">
    <location>
        <begin position="13"/>
        <end position="22"/>
    </location>
</feature>
<evidence type="ECO:0000256" key="4">
    <source>
        <dbReference type="ARBA" id="ARBA00022692"/>
    </source>
</evidence>
<feature type="transmembrane region" description="Helical" evidence="9">
    <location>
        <begin position="402"/>
        <end position="418"/>
    </location>
</feature>
<evidence type="ECO:0000256" key="3">
    <source>
        <dbReference type="ARBA" id="ARBA00022448"/>
    </source>
</evidence>
<evidence type="ECO:0000259" key="10">
    <source>
        <dbReference type="Pfam" id="PF01490"/>
    </source>
</evidence>
<dbReference type="Pfam" id="PF01490">
    <property type="entry name" value="Aa_trans"/>
    <property type="match status" value="1"/>
</dbReference>